<keyword evidence="4" id="KW-1185">Reference proteome</keyword>
<evidence type="ECO:0000256" key="1">
    <source>
        <dbReference type="SAM" id="Coils"/>
    </source>
</evidence>
<keyword evidence="1" id="KW-0175">Coiled coil</keyword>
<organism evidence="3 4">
    <name type="scientific">Arxiozyma heterogenica</name>
    <dbReference type="NCBI Taxonomy" id="278026"/>
    <lineage>
        <taxon>Eukaryota</taxon>
        <taxon>Fungi</taxon>
        <taxon>Dikarya</taxon>
        <taxon>Ascomycota</taxon>
        <taxon>Saccharomycotina</taxon>
        <taxon>Saccharomycetes</taxon>
        <taxon>Saccharomycetales</taxon>
        <taxon>Saccharomycetaceae</taxon>
        <taxon>Arxiozyma</taxon>
    </lineage>
</organism>
<sequence>MTGSSKNGTNASSVAPTTPKKGQSSDIPMSGPRLNIKTTVISPKKNELNQSDSEFDEREKLYKLAQKKREISELEMKLVQLKKELKIMEQELKPILNKIHSKVVDTKNNRIKSKEQGGGNRADSNLDNGNQHNDDNDNDNYYGFADNNDPDSSLINISQHIPSKFKENKFVKTLLNKFNEFNVNEDEFDDHVRSQNDSSFYLREGYNLGEDELEREAEEEIGFLQKFNKWQNKQINKQANK</sequence>
<feature type="coiled-coil region" evidence="1">
    <location>
        <begin position="64"/>
        <end position="98"/>
    </location>
</feature>
<evidence type="ECO:0000256" key="2">
    <source>
        <dbReference type="SAM" id="MobiDB-lite"/>
    </source>
</evidence>
<gene>
    <name evidence="3" type="ORF">RI543_001041</name>
</gene>
<feature type="region of interest" description="Disordered" evidence="2">
    <location>
        <begin position="106"/>
        <end position="147"/>
    </location>
</feature>
<name>A0AAN7WIR3_9SACH</name>
<dbReference type="EMBL" id="JAWIZZ010000035">
    <property type="protein sequence ID" value="KAK5781493.1"/>
    <property type="molecule type" value="Genomic_DNA"/>
</dbReference>
<accession>A0AAN7WIR3</accession>
<evidence type="ECO:0000313" key="3">
    <source>
        <dbReference type="EMBL" id="KAK5781493.1"/>
    </source>
</evidence>
<protein>
    <submittedName>
        <fullName evidence="3">Uncharacterized protein</fullName>
    </submittedName>
</protein>
<dbReference type="Proteomes" id="UP001306508">
    <property type="component" value="Unassembled WGS sequence"/>
</dbReference>
<feature type="region of interest" description="Disordered" evidence="2">
    <location>
        <begin position="1"/>
        <end position="57"/>
    </location>
</feature>
<feature type="compositionally biased region" description="Basic and acidic residues" evidence="2">
    <location>
        <begin position="106"/>
        <end position="115"/>
    </location>
</feature>
<proteinExistence type="predicted"/>
<evidence type="ECO:0000313" key="4">
    <source>
        <dbReference type="Proteomes" id="UP001306508"/>
    </source>
</evidence>
<dbReference type="AlphaFoldDB" id="A0AAN7WIR3"/>
<reference evidence="4" key="1">
    <citation type="submission" date="2023-07" db="EMBL/GenBank/DDBJ databases">
        <title>A draft genome of Kazachstania heterogenica Y-27499.</title>
        <authorList>
            <person name="Donic C."/>
            <person name="Kralova J.S."/>
            <person name="Fidel L."/>
            <person name="Ben-Dor S."/>
            <person name="Jung S."/>
        </authorList>
    </citation>
    <scope>NUCLEOTIDE SEQUENCE [LARGE SCALE GENOMIC DNA]</scope>
    <source>
        <strain evidence="4">Y27499</strain>
    </source>
</reference>
<feature type="compositionally biased region" description="Polar residues" evidence="2">
    <location>
        <begin position="1"/>
        <end position="27"/>
    </location>
</feature>
<comment type="caution">
    <text evidence="3">The sequence shown here is derived from an EMBL/GenBank/DDBJ whole genome shotgun (WGS) entry which is preliminary data.</text>
</comment>